<organism evidence="2 3">
    <name type="scientific">Macrostomum lignano</name>
    <dbReference type="NCBI Taxonomy" id="282301"/>
    <lineage>
        <taxon>Eukaryota</taxon>
        <taxon>Metazoa</taxon>
        <taxon>Spiralia</taxon>
        <taxon>Lophotrochozoa</taxon>
        <taxon>Platyhelminthes</taxon>
        <taxon>Rhabditophora</taxon>
        <taxon>Macrostomorpha</taxon>
        <taxon>Macrostomida</taxon>
        <taxon>Macrostomidae</taxon>
        <taxon>Macrostomum</taxon>
    </lineage>
</organism>
<comment type="similarity">
    <text evidence="1">Belongs to the FAM154 family.</text>
</comment>
<dbReference type="GO" id="GO:0036064">
    <property type="term" value="C:ciliary basal body"/>
    <property type="evidence" value="ECO:0007669"/>
    <property type="project" value="TreeGrafter"/>
</dbReference>
<dbReference type="Proteomes" id="UP000095280">
    <property type="component" value="Unplaced"/>
</dbReference>
<accession>A0A1I8FUS9</accession>
<dbReference type="WBParaSite" id="maker-uti_cns_0000002-snap-gene-2.33-mRNA-1">
    <property type="protein sequence ID" value="maker-uti_cns_0000002-snap-gene-2.33-mRNA-1"/>
    <property type="gene ID" value="maker-uti_cns_0000002-snap-gene-2.33"/>
</dbReference>
<dbReference type="GO" id="GO:0036126">
    <property type="term" value="C:sperm flagellum"/>
    <property type="evidence" value="ECO:0007669"/>
    <property type="project" value="TreeGrafter"/>
</dbReference>
<dbReference type="PANTHER" id="PTHR31516:SF17">
    <property type="entry name" value="STABILIZER OF AXONEMAL MICROTUBULES 2"/>
    <property type="match status" value="1"/>
</dbReference>
<dbReference type="OrthoDB" id="365640at2759"/>
<keyword evidence="2" id="KW-1185">Reference proteome</keyword>
<dbReference type="PANTHER" id="PTHR31516">
    <property type="entry name" value="STABILIZER OF AXONEMAL MICROTUBULES 2"/>
    <property type="match status" value="1"/>
</dbReference>
<name>A0A1I8FUS9_9PLAT</name>
<dbReference type="InterPro" id="IPR033336">
    <property type="entry name" value="SAXO1/2"/>
</dbReference>
<evidence type="ECO:0000313" key="3">
    <source>
        <dbReference type="WBParaSite" id="maker-uti_cns_0000002-snap-gene-2.33-mRNA-1"/>
    </source>
</evidence>
<dbReference type="AlphaFoldDB" id="A0A1I8FUS9"/>
<proteinExistence type="inferred from homology"/>
<protein>
    <submittedName>
        <fullName evidence="3">Microtubule associated protein 6</fullName>
    </submittedName>
</protein>
<sequence length="403" mass="45903">MSGKAGDAAVVEAAVISQYKVDYKPWQMKRVHKVENRPQWEPPTGRVEGRSETAEQFLTHKVQPRVQREQAEWRPPAEKFTGESVNRTDFQPKYLPKEQAVRPKDEIERTKAPFEGEPLSREEFRSWQQQPRYRHEQPAYHKPEGAMETSTSYSADFTAGKTIVRLPPIRPAIRMGPVKPFQGVSESAERYRDFQPADMAGAKQASCRPQQQYRPPSRPLEGQSSYTGDFAAAADTQTRPERTLPVRHSGELKLATEPMETGTTCRGDFKPPDQIQRRQPIQHGGELRCPTDAFSGRSTQQEDFSPRWQPRREPIRHNDELQVPADPFVARTVMKEDYVARPGQRPEAVRQRGELQLSSEPMLATTTSRAVYTPKQRDGPPPRRRQQARGLLQADGVCTNIEA</sequence>
<evidence type="ECO:0000256" key="1">
    <source>
        <dbReference type="ARBA" id="ARBA00008738"/>
    </source>
</evidence>
<dbReference type="GO" id="GO:0005814">
    <property type="term" value="C:centriole"/>
    <property type="evidence" value="ECO:0007669"/>
    <property type="project" value="TreeGrafter"/>
</dbReference>
<dbReference type="STRING" id="282301.A0A1I8FUS9"/>
<dbReference type="GO" id="GO:0005879">
    <property type="term" value="C:axonemal microtubule"/>
    <property type="evidence" value="ECO:0007669"/>
    <property type="project" value="TreeGrafter"/>
</dbReference>
<dbReference type="GO" id="GO:0008017">
    <property type="term" value="F:microtubule binding"/>
    <property type="evidence" value="ECO:0007669"/>
    <property type="project" value="InterPro"/>
</dbReference>
<reference evidence="3" key="1">
    <citation type="submission" date="2016-11" db="UniProtKB">
        <authorList>
            <consortium name="WormBaseParasite"/>
        </authorList>
    </citation>
    <scope>IDENTIFICATION</scope>
</reference>
<evidence type="ECO:0000313" key="2">
    <source>
        <dbReference type="Proteomes" id="UP000095280"/>
    </source>
</evidence>